<name>A0A0P9IYF6_9PSED</name>
<protein>
    <recommendedName>
        <fullName evidence="1">DotM C-terminal cytoplasmic domain-containing protein</fullName>
    </recommendedName>
</protein>
<reference evidence="2 3" key="1">
    <citation type="submission" date="2018-08" db="EMBL/GenBank/DDBJ databases">
        <title>Recombination of ecologically and evolutionarily significant loci maintains genetic cohesion in the Pseudomonas syringae species complex.</title>
        <authorList>
            <person name="Dillon M."/>
            <person name="Thakur S."/>
            <person name="Almeida R.N.D."/>
            <person name="Weir B.S."/>
            <person name="Guttman D.S."/>
        </authorList>
    </citation>
    <scope>NUCLEOTIDE SEQUENCE [LARGE SCALE GENOMIC DNA]</scope>
    <source>
        <strain evidence="2 3">1089_5</strain>
    </source>
</reference>
<dbReference type="InterPro" id="IPR056464">
    <property type="entry name" value="DotM_C"/>
</dbReference>
<organism evidence="2 3">
    <name type="scientific">Pseudomonas syringae pv. apii</name>
    <dbReference type="NCBI Taxonomy" id="81036"/>
    <lineage>
        <taxon>Bacteria</taxon>
        <taxon>Pseudomonadati</taxon>
        <taxon>Pseudomonadota</taxon>
        <taxon>Gammaproteobacteria</taxon>
        <taxon>Pseudomonadales</taxon>
        <taxon>Pseudomonadaceae</taxon>
        <taxon>Pseudomonas</taxon>
    </lineage>
</organism>
<evidence type="ECO:0000259" key="1">
    <source>
        <dbReference type="Pfam" id="PF23127"/>
    </source>
</evidence>
<dbReference type="Pfam" id="PF23127">
    <property type="entry name" value="DotM_C"/>
    <property type="match status" value="1"/>
</dbReference>
<accession>A0A0P9IYF6</accession>
<sequence>MWGIAMQNRQSQGAWEGEQAQMLLALCAAVLLCWMFFDIFVYWTTWTLYWLWKMVDFPFIHVWAGGKINLLADVANHAKAVTLDEWLEVMNATSGILLLFLLPLVIVSSWGLAQHPVLPFRSKRLVNIHTLPGLVSRFAPSVIPVLAASGPDGLMNDTSPSNAWALKPEEFAERYNLVQRKVLDREAARAVFEEQVGDVHDGLLDLTPYERALLAVFGLQVFLNDRKAATRLLDDLNRSCMIKGLLRRKTFSLTPLYGLADAGFDRVAKAPGVSEWLQSHRSMRTALVALYGRDLRLAPARFRWLKGVNRTLWYALHSADTAKVFVEGAGVQAQARAEVHASKLGLPRPGLMVTQAIDGLQAELESIGLVFARHVITPKRREASDLPVMTAVYAAQPPVVDEPSE</sequence>
<comment type="caution">
    <text evidence="2">The sequence shown here is derived from an EMBL/GenBank/DDBJ whole genome shotgun (WGS) entry which is preliminary data.</text>
</comment>
<proteinExistence type="predicted"/>
<feature type="domain" description="DotM C-terminal cytoplasmic" evidence="1">
    <location>
        <begin position="186"/>
        <end position="361"/>
    </location>
</feature>
<evidence type="ECO:0000313" key="3">
    <source>
        <dbReference type="Proteomes" id="UP000278062"/>
    </source>
</evidence>
<gene>
    <name evidence="2" type="ORF">ALQ49_200109</name>
</gene>
<dbReference type="AlphaFoldDB" id="A0A0P9IYF6"/>
<dbReference type="EMBL" id="RBPL01000062">
    <property type="protein sequence ID" value="RMN97230.1"/>
    <property type="molecule type" value="Genomic_DNA"/>
</dbReference>
<evidence type="ECO:0000313" key="2">
    <source>
        <dbReference type="EMBL" id="RMN97230.1"/>
    </source>
</evidence>
<dbReference type="Proteomes" id="UP000278062">
    <property type="component" value="Unassembled WGS sequence"/>
</dbReference>